<evidence type="ECO:0000313" key="3">
    <source>
        <dbReference type="EMBL" id="QCD94672.1"/>
    </source>
</evidence>
<dbReference type="PANTHER" id="PTHR34115:SF17">
    <property type="entry name" value="PROTEIN, PUTATIVE-RELATED"/>
    <property type="match status" value="1"/>
</dbReference>
<feature type="chain" id="PRO_5020037654" description="Transmembrane protein" evidence="2">
    <location>
        <begin position="20"/>
        <end position="128"/>
    </location>
</feature>
<keyword evidence="2" id="KW-0732">Signal</keyword>
<keyword evidence="1" id="KW-0472">Membrane</keyword>
<keyword evidence="1" id="KW-0812">Transmembrane</keyword>
<dbReference type="InterPro" id="IPR053258">
    <property type="entry name" value="Ca-permeable_cation_channel"/>
</dbReference>
<proteinExistence type="predicted"/>
<keyword evidence="1" id="KW-1133">Transmembrane helix</keyword>
<evidence type="ECO:0000313" key="4">
    <source>
        <dbReference type="Proteomes" id="UP000501690"/>
    </source>
</evidence>
<name>A0A4D6M0L1_VIGUN</name>
<feature type="signal peptide" evidence="2">
    <location>
        <begin position="1"/>
        <end position="19"/>
    </location>
</feature>
<dbReference type="PANTHER" id="PTHR34115">
    <property type="entry name" value="PROTEIN, PUTATIVE-RELATED"/>
    <property type="match status" value="1"/>
</dbReference>
<dbReference type="Proteomes" id="UP000501690">
    <property type="component" value="Linkage Group LG5"/>
</dbReference>
<organism evidence="3 4">
    <name type="scientific">Vigna unguiculata</name>
    <name type="common">Cowpea</name>
    <dbReference type="NCBI Taxonomy" id="3917"/>
    <lineage>
        <taxon>Eukaryota</taxon>
        <taxon>Viridiplantae</taxon>
        <taxon>Streptophyta</taxon>
        <taxon>Embryophyta</taxon>
        <taxon>Tracheophyta</taxon>
        <taxon>Spermatophyta</taxon>
        <taxon>Magnoliopsida</taxon>
        <taxon>eudicotyledons</taxon>
        <taxon>Gunneridae</taxon>
        <taxon>Pentapetalae</taxon>
        <taxon>rosids</taxon>
        <taxon>fabids</taxon>
        <taxon>Fabales</taxon>
        <taxon>Fabaceae</taxon>
        <taxon>Papilionoideae</taxon>
        <taxon>50 kb inversion clade</taxon>
        <taxon>NPAAA clade</taxon>
        <taxon>indigoferoid/millettioid clade</taxon>
        <taxon>Phaseoleae</taxon>
        <taxon>Vigna</taxon>
    </lineage>
</organism>
<evidence type="ECO:0000256" key="1">
    <source>
        <dbReference type="SAM" id="Phobius"/>
    </source>
</evidence>
<dbReference type="EMBL" id="CP039349">
    <property type="protein sequence ID" value="QCD94672.1"/>
    <property type="molecule type" value="Genomic_DNA"/>
</dbReference>
<evidence type="ECO:0008006" key="5">
    <source>
        <dbReference type="Google" id="ProtNLM"/>
    </source>
</evidence>
<keyword evidence="4" id="KW-1185">Reference proteome</keyword>
<evidence type="ECO:0000256" key="2">
    <source>
        <dbReference type="SAM" id="SignalP"/>
    </source>
</evidence>
<reference evidence="3 4" key="1">
    <citation type="submission" date="2019-04" db="EMBL/GenBank/DDBJ databases">
        <title>An improved genome assembly and genetic linkage map for asparagus bean, Vigna unguiculata ssp. sesquipedialis.</title>
        <authorList>
            <person name="Xia Q."/>
            <person name="Zhang R."/>
            <person name="Dong Y."/>
        </authorList>
    </citation>
    <scope>NUCLEOTIDE SEQUENCE [LARGE SCALE GENOMIC DNA]</scope>
    <source>
        <tissue evidence="3">Leaf</tissue>
    </source>
</reference>
<protein>
    <recommendedName>
        <fullName evidence="5">Transmembrane protein</fullName>
    </recommendedName>
</protein>
<sequence length="128" mass="14324">MKHSKAYTILMALLLTSIGIKYEGSNNNPFQHSSPTKMIFVTAMCCHVLASTAEMSIPSTLFIFHVSGISGCEALMWILVDEFLLWYVINVVLILEASFCFGNYNHVIDLIRSRNGHVPNLEAQPSQM</sequence>
<dbReference type="AlphaFoldDB" id="A0A4D6M0L1"/>
<accession>A0A4D6M0L1</accession>
<feature type="transmembrane region" description="Helical" evidence="1">
    <location>
        <begin position="84"/>
        <end position="104"/>
    </location>
</feature>
<gene>
    <name evidence="3" type="ORF">DEO72_LG5g2757</name>
</gene>